<keyword evidence="2" id="KW-1185">Reference proteome</keyword>
<evidence type="ECO:0000313" key="1">
    <source>
        <dbReference type="EMBL" id="MFC4989711.1"/>
    </source>
</evidence>
<dbReference type="RefSeq" id="WP_318247896.1">
    <property type="nucleotide sequence ID" value="NZ_JAIVEF010000004.1"/>
</dbReference>
<proteinExistence type="predicted"/>
<dbReference type="AlphaFoldDB" id="A0ABD5QJB9"/>
<dbReference type="EMBL" id="JBHSJG010000054">
    <property type="protein sequence ID" value="MFC4989711.1"/>
    <property type="molecule type" value="Genomic_DNA"/>
</dbReference>
<evidence type="ECO:0000313" key="2">
    <source>
        <dbReference type="Proteomes" id="UP001595925"/>
    </source>
</evidence>
<organism evidence="1 2">
    <name type="scientific">Saliphagus infecundisoli</name>
    <dbReference type="NCBI Taxonomy" id="1849069"/>
    <lineage>
        <taxon>Archaea</taxon>
        <taxon>Methanobacteriati</taxon>
        <taxon>Methanobacteriota</taxon>
        <taxon>Stenosarchaea group</taxon>
        <taxon>Halobacteria</taxon>
        <taxon>Halobacteriales</taxon>
        <taxon>Natrialbaceae</taxon>
        <taxon>Saliphagus</taxon>
    </lineage>
</organism>
<dbReference type="Proteomes" id="UP001595925">
    <property type="component" value="Unassembled WGS sequence"/>
</dbReference>
<name>A0ABD5QJB9_9EURY</name>
<accession>A0ABD5QJB9</accession>
<dbReference type="InterPro" id="IPR046622">
    <property type="entry name" value="DUF6735"/>
</dbReference>
<gene>
    <name evidence="1" type="ORF">ACFPFO_18505</name>
</gene>
<comment type="caution">
    <text evidence="1">The sequence shown here is derived from an EMBL/GenBank/DDBJ whole genome shotgun (WGS) entry which is preliminary data.</text>
</comment>
<dbReference type="Pfam" id="PF20509">
    <property type="entry name" value="DUF6735"/>
    <property type="match status" value="1"/>
</dbReference>
<protein>
    <submittedName>
        <fullName evidence="1">DUF6735 family protein</fullName>
    </submittedName>
</protein>
<reference evidence="1 2" key="1">
    <citation type="journal article" date="2019" name="Int. J. Syst. Evol. Microbiol.">
        <title>The Global Catalogue of Microorganisms (GCM) 10K type strain sequencing project: providing services to taxonomists for standard genome sequencing and annotation.</title>
        <authorList>
            <consortium name="The Broad Institute Genomics Platform"/>
            <consortium name="The Broad Institute Genome Sequencing Center for Infectious Disease"/>
            <person name="Wu L."/>
            <person name="Ma J."/>
        </authorList>
    </citation>
    <scope>NUCLEOTIDE SEQUENCE [LARGE SCALE GENOMIC DNA]</scope>
    <source>
        <strain evidence="1 2">CGMCC 1.15824</strain>
    </source>
</reference>
<sequence length="101" mass="11116">MGHRALVAVARGDDRYDLRESRWGGEDLALPDPGTTDSLAADVPGERVLPDHADPWRYEALFVVRSAVTGYRVRLLGWCVRPPIRGAVVAVDPAADCEFRT</sequence>